<dbReference type="GeneID" id="25904999"/>
<dbReference type="AlphaFoldDB" id="A0A0L0G4S8"/>
<evidence type="ECO:0000313" key="2">
    <source>
        <dbReference type="Proteomes" id="UP000054560"/>
    </source>
</evidence>
<name>A0A0L0G4S8_9EUKA</name>
<evidence type="ECO:0000313" key="1">
    <source>
        <dbReference type="EMBL" id="KNC83258.1"/>
    </source>
</evidence>
<organism evidence="1 2">
    <name type="scientific">Sphaeroforma arctica JP610</name>
    <dbReference type="NCBI Taxonomy" id="667725"/>
    <lineage>
        <taxon>Eukaryota</taxon>
        <taxon>Ichthyosporea</taxon>
        <taxon>Ichthyophonida</taxon>
        <taxon>Sphaeroforma</taxon>
    </lineage>
</organism>
<dbReference type="RefSeq" id="XP_014157160.1">
    <property type="nucleotide sequence ID" value="XM_014301685.1"/>
</dbReference>
<dbReference type="EMBL" id="KQ241850">
    <property type="protein sequence ID" value="KNC83258.1"/>
    <property type="molecule type" value="Genomic_DNA"/>
</dbReference>
<gene>
    <name evidence="1" type="ORF">SARC_04495</name>
</gene>
<reference evidence="1 2" key="1">
    <citation type="submission" date="2011-02" db="EMBL/GenBank/DDBJ databases">
        <title>The Genome Sequence of Sphaeroforma arctica JP610.</title>
        <authorList>
            <consortium name="The Broad Institute Genome Sequencing Platform"/>
            <person name="Russ C."/>
            <person name="Cuomo C."/>
            <person name="Young S.K."/>
            <person name="Zeng Q."/>
            <person name="Gargeya S."/>
            <person name="Alvarado L."/>
            <person name="Berlin A."/>
            <person name="Chapman S.B."/>
            <person name="Chen Z."/>
            <person name="Freedman E."/>
            <person name="Gellesch M."/>
            <person name="Goldberg J."/>
            <person name="Griggs A."/>
            <person name="Gujja S."/>
            <person name="Heilman E."/>
            <person name="Heiman D."/>
            <person name="Howarth C."/>
            <person name="Mehta T."/>
            <person name="Neiman D."/>
            <person name="Pearson M."/>
            <person name="Roberts A."/>
            <person name="Saif S."/>
            <person name="Shea T."/>
            <person name="Shenoy N."/>
            <person name="Sisk P."/>
            <person name="Stolte C."/>
            <person name="Sykes S."/>
            <person name="White J."/>
            <person name="Yandava C."/>
            <person name="Burger G."/>
            <person name="Gray M.W."/>
            <person name="Holland P.W.H."/>
            <person name="King N."/>
            <person name="Lang F.B.F."/>
            <person name="Roger A.J."/>
            <person name="Ruiz-Trillo I."/>
            <person name="Haas B."/>
            <person name="Nusbaum C."/>
            <person name="Birren B."/>
        </authorList>
    </citation>
    <scope>NUCLEOTIDE SEQUENCE [LARGE SCALE GENOMIC DNA]</scope>
    <source>
        <strain evidence="1 2">JP610</strain>
    </source>
</reference>
<evidence type="ECO:0008006" key="3">
    <source>
        <dbReference type="Google" id="ProtNLM"/>
    </source>
</evidence>
<proteinExistence type="predicted"/>
<protein>
    <recommendedName>
        <fullName evidence="3">Retrotransposon gag domain-containing protein</fullName>
    </recommendedName>
</protein>
<dbReference type="Proteomes" id="UP000054560">
    <property type="component" value="Unassembled WGS sequence"/>
</dbReference>
<accession>A0A0L0G4S8</accession>
<keyword evidence="2" id="KW-1185">Reference proteome</keyword>
<sequence>MANAEQQWVATMEVKVQQMEAALTQLQLQWTEERNRPRGVRTNLKLNKPDVYDGKADVSCVRKWLYRMEQMFAAEQVAAGRDVEEAVKLQYASTFLSGRALA</sequence>